<sequence>MTRRAIFASALVSVGLVIAPVVTGHGPRFIWNASASAPIGLYAVEPAGPIEVTDLVAVRPPDALAELLEARRYLPRGVPLIKRVLALHGTRVCRHGTAITAYDHLYGHARERDRMGRDLPSWQGCRVIAKRDVFLMNWDAADSFDGRYFGPLPLSAVTARVVPIWTDANGDGRFEWQASTR</sequence>
<gene>
    <name evidence="2" type="ORF">B5C34_08025</name>
</gene>
<dbReference type="OrthoDB" id="5360818at2"/>
<dbReference type="GO" id="GO:0006465">
    <property type="term" value="P:signal peptide processing"/>
    <property type="evidence" value="ECO:0007669"/>
    <property type="project" value="InterPro"/>
</dbReference>
<evidence type="ECO:0000313" key="2">
    <source>
        <dbReference type="EMBL" id="OWV33412.1"/>
    </source>
</evidence>
<comment type="caution">
    <text evidence="2">The sequence shown here is derived from an EMBL/GenBank/DDBJ whole genome shotgun (WGS) entry which is preliminary data.</text>
</comment>
<dbReference type="RefSeq" id="WP_088712191.1">
    <property type="nucleotide sequence ID" value="NZ_NFZT01000001.1"/>
</dbReference>
<dbReference type="InterPro" id="IPR036286">
    <property type="entry name" value="LexA/Signal_pep-like_sf"/>
</dbReference>
<protein>
    <submittedName>
        <fullName evidence="2">S26 family signal peptidase</fullName>
    </submittedName>
</protein>
<dbReference type="InterPro" id="IPR019533">
    <property type="entry name" value="Peptidase_S26"/>
</dbReference>
<dbReference type="Gene3D" id="2.10.109.10">
    <property type="entry name" value="Umud Fragment, subunit A"/>
    <property type="match status" value="1"/>
</dbReference>
<name>A0A219B4U4_9SPHN</name>
<dbReference type="AlphaFoldDB" id="A0A219B4U4"/>
<dbReference type="Proteomes" id="UP000198462">
    <property type="component" value="Unassembled WGS sequence"/>
</dbReference>
<reference evidence="3" key="1">
    <citation type="submission" date="2017-05" db="EMBL/GenBank/DDBJ databases">
        <authorList>
            <person name="Lin X."/>
        </authorList>
    </citation>
    <scope>NUCLEOTIDE SEQUENCE [LARGE SCALE GENOMIC DNA]</scope>
    <source>
        <strain evidence="3">JLT2012</strain>
    </source>
</reference>
<dbReference type="Pfam" id="PF10502">
    <property type="entry name" value="Peptidase_S26"/>
    <property type="match status" value="1"/>
</dbReference>
<evidence type="ECO:0000313" key="3">
    <source>
        <dbReference type="Proteomes" id="UP000198462"/>
    </source>
</evidence>
<accession>A0A219B4U4</accession>
<dbReference type="EMBL" id="NFZT01000001">
    <property type="protein sequence ID" value="OWV33412.1"/>
    <property type="molecule type" value="Genomic_DNA"/>
</dbReference>
<organism evidence="2 3">
    <name type="scientific">Pacificimonas flava</name>
    <dbReference type="NCBI Taxonomy" id="1234595"/>
    <lineage>
        <taxon>Bacteria</taxon>
        <taxon>Pseudomonadati</taxon>
        <taxon>Pseudomonadota</taxon>
        <taxon>Alphaproteobacteria</taxon>
        <taxon>Sphingomonadales</taxon>
        <taxon>Sphingosinicellaceae</taxon>
        <taxon>Pacificimonas</taxon>
    </lineage>
</organism>
<feature type="domain" description="Peptidase S26" evidence="1">
    <location>
        <begin position="9"/>
        <end position="165"/>
    </location>
</feature>
<evidence type="ECO:0000259" key="1">
    <source>
        <dbReference type="Pfam" id="PF10502"/>
    </source>
</evidence>
<keyword evidence="3" id="KW-1185">Reference proteome</keyword>
<dbReference type="GO" id="GO:0004252">
    <property type="term" value="F:serine-type endopeptidase activity"/>
    <property type="evidence" value="ECO:0007669"/>
    <property type="project" value="InterPro"/>
</dbReference>
<proteinExistence type="predicted"/>
<dbReference type="SUPFAM" id="SSF51306">
    <property type="entry name" value="LexA/Signal peptidase"/>
    <property type="match status" value="1"/>
</dbReference>